<gene>
    <name evidence="2" type="ORF">EI983_13610</name>
</gene>
<sequence>MRITKRTNIAMRVLMFCGAHEGVLVTKAMVAEKCNTSESHLAQVIYKLAQLGYLYTQRGRSGGFTLARPMAEIVIGDIFREFESEQHNLECFADGDNTCPLVKGCRLRLTLKEALEAFYNRLDKETLDNLVCGNTALLELFVMPSCHSTRPLRTGTDRG</sequence>
<accession>A0A6I6IR92</accession>
<dbReference type="SUPFAM" id="SSF46785">
    <property type="entry name" value="Winged helix' DNA-binding domain"/>
    <property type="match status" value="1"/>
</dbReference>
<evidence type="ECO:0000313" key="2">
    <source>
        <dbReference type="EMBL" id="QGX99245.1"/>
    </source>
</evidence>
<protein>
    <submittedName>
        <fullName evidence="2">Rrf2 family transcriptional regulator</fullName>
    </submittedName>
</protein>
<keyword evidence="1" id="KW-0238">DNA-binding</keyword>
<dbReference type="KEGG" id="rom:EI983_13610"/>
<dbReference type="EMBL" id="CP034348">
    <property type="protein sequence ID" value="QGX99245.1"/>
    <property type="molecule type" value="Genomic_DNA"/>
</dbReference>
<dbReference type="InterPro" id="IPR000944">
    <property type="entry name" value="Tscrpt_reg_Rrf2"/>
</dbReference>
<dbReference type="InterPro" id="IPR030489">
    <property type="entry name" value="TR_Rrf2-type_CS"/>
</dbReference>
<dbReference type="PROSITE" id="PS01332">
    <property type="entry name" value="HTH_RRF2_1"/>
    <property type="match status" value="1"/>
</dbReference>
<dbReference type="Pfam" id="PF02082">
    <property type="entry name" value="Rrf2"/>
    <property type="match status" value="1"/>
</dbReference>
<dbReference type="OrthoDB" id="9795923at2"/>
<evidence type="ECO:0000256" key="1">
    <source>
        <dbReference type="ARBA" id="ARBA00023125"/>
    </source>
</evidence>
<evidence type="ECO:0000313" key="3">
    <source>
        <dbReference type="Proteomes" id="UP000428330"/>
    </source>
</evidence>
<dbReference type="InterPro" id="IPR036388">
    <property type="entry name" value="WH-like_DNA-bd_sf"/>
</dbReference>
<dbReference type="PANTHER" id="PTHR33221">
    <property type="entry name" value="WINGED HELIX-TURN-HELIX TRANSCRIPTIONAL REGULATOR, RRF2 FAMILY"/>
    <property type="match status" value="1"/>
</dbReference>
<reference evidence="3" key="1">
    <citation type="submission" date="2018-12" db="EMBL/GenBank/DDBJ databases">
        <title>Complete genome sequence of Roseovarius sp. MME-070.</title>
        <authorList>
            <person name="Nam Y.-D."/>
            <person name="Kang J."/>
            <person name="Chung W.-H."/>
            <person name="Park Y.S."/>
        </authorList>
    </citation>
    <scope>NUCLEOTIDE SEQUENCE [LARGE SCALE GENOMIC DNA]</scope>
    <source>
        <strain evidence="3">MME-070</strain>
    </source>
</reference>
<keyword evidence="3" id="KW-1185">Reference proteome</keyword>
<dbReference type="Gene3D" id="1.10.10.10">
    <property type="entry name" value="Winged helix-like DNA-binding domain superfamily/Winged helix DNA-binding domain"/>
    <property type="match status" value="1"/>
</dbReference>
<dbReference type="GO" id="GO:0005829">
    <property type="term" value="C:cytosol"/>
    <property type="evidence" value="ECO:0007669"/>
    <property type="project" value="TreeGrafter"/>
</dbReference>
<organism evidence="2 3">
    <name type="scientific">Roseovarius faecimaris</name>
    <dbReference type="NCBI Taxonomy" id="2494550"/>
    <lineage>
        <taxon>Bacteria</taxon>
        <taxon>Pseudomonadati</taxon>
        <taxon>Pseudomonadota</taxon>
        <taxon>Alphaproteobacteria</taxon>
        <taxon>Rhodobacterales</taxon>
        <taxon>Roseobacteraceae</taxon>
        <taxon>Roseovarius</taxon>
    </lineage>
</organism>
<dbReference type="GO" id="GO:0003677">
    <property type="term" value="F:DNA binding"/>
    <property type="evidence" value="ECO:0007669"/>
    <property type="project" value="UniProtKB-KW"/>
</dbReference>
<dbReference type="NCBIfam" id="TIGR00738">
    <property type="entry name" value="rrf2_super"/>
    <property type="match status" value="1"/>
</dbReference>
<dbReference type="PROSITE" id="PS51197">
    <property type="entry name" value="HTH_RRF2_2"/>
    <property type="match status" value="1"/>
</dbReference>
<dbReference type="GO" id="GO:0003700">
    <property type="term" value="F:DNA-binding transcription factor activity"/>
    <property type="evidence" value="ECO:0007669"/>
    <property type="project" value="TreeGrafter"/>
</dbReference>
<name>A0A6I6IR92_9RHOB</name>
<dbReference type="AlphaFoldDB" id="A0A6I6IR92"/>
<dbReference type="InterPro" id="IPR036390">
    <property type="entry name" value="WH_DNA-bd_sf"/>
</dbReference>
<dbReference type="RefSeq" id="WP_157707926.1">
    <property type="nucleotide sequence ID" value="NZ_CP034348.1"/>
</dbReference>
<dbReference type="PANTHER" id="PTHR33221:SF4">
    <property type="entry name" value="HTH-TYPE TRANSCRIPTIONAL REPRESSOR NSRR"/>
    <property type="match status" value="1"/>
</dbReference>
<dbReference type="Proteomes" id="UP000428330">
    <property type="component" value="Chromosome"/>
</dbReference>
<proteinExistence type="predicted"/>